<dbReference type="RefSeq" id="WP_394848952.1">
    <property type="nucleotide sequence ID" value="NZ_CP089982.1"/>
</dbReference>
<name>A0ABZ2KIF3_9BACT</name>
<sequence length="203" mass="22058">MNPVDPNANPYAAPQTAPAYVPAHGYGHAPSPAFYTYREGDAVVHPRRAWLPAVCMKCARVDGLVTRDHKFQYTPPWTYGLFFALGPVAVLIVMALLRNNARMPIPLCAPCDARWRKTTIVLWSTVGLMVALPLLAIFAAAVSEVAGQVLLALSGVALVALLVVSLVVVRPAQLRAKKIDHAHVWILGVHQDVLERLPSQFVG</sequence>
<organism evidence="2 3">
    <name type="scientific">Pendulispora brunnea</name>
    <dbReference type="NCBI Taxonomy" id="2905690"/>
    <lineage>
        <taxon>Bacteria</taxon>
        <taxon>Pseudomonadati</taxon>
        <taxon>Myxococcota</taxon>
        <taxon>Myxococcia</taxon>
        <taxon>Myxococcales</taxon>
        <taxon>Sorangiineae</taxon>
        <taxon>Pendulisporaceae</taxon>
        <taxon>Pendulispora</taxon>
    </lineage>
</organism>
<keyword evidence="1" id="KW-1133">Transmembrane helix</keyword>
<keyword evidence="3" id="KW-1185">Reference proteome</keyword>
<evidence type="ECO:0000313" key="3">
    <source>
        <dbReference type="Proteomes" id="UP001379533"/>
    </source>
</evidence>
<accession>A0ABZ2KIF3</accession>
<evidence type="ECO:0000256" key="1">
    <source>
        <dbReference type="SAM" id="Phobius"/>
    </source>
</evidence>
<gene>
    <name evidence="2" type="ORF">LZC95_16050</name>
</gene>
<feature type="transmembrane region" description="Helical" evidence="1">
    <location>
        <begin position="77"/>
        <end position="97"/>
    </location>
</feature>
<dbReference type="Proteomes" id="UP001379533">
    <property type="component" value="Chromosome"/>
</dbReference>
<evidence type="ECO:0000313" key="2">
    <source>
        <dbReference type="EMBL" id="WXA98339.1"/>
    </source>
</evidence>
<keyword evidence="1" id="KW-0472">Membrane</keyword>
<feature type="transmembrane region" description="Helical" evidence="1">
    <location>
        <begin position="149"/>
        <end position="169"/>
    </location>
</feature>
<protein>
    <submittedName>
        <fullName evidence="2">Uncharacterized protein</fullName>
    </submittedName>
</protein>
<dbReference type="EMBL" id="CP089982">
    <property type="protein sequence ID" value="WXA98339.1"/>
    <property type="molecule type" value="Genomic_DNA"/>
</dbReference>
<keyword evidence="1" id="KW-0812">Transmembrane</keyword>
<proteinExistence type="predicted"/>
<reference evidence="2 3" key="1">
    <citation type="submission" date="2021-12" db="EMBL/GenBank/DDBJ databases">
        <title>Discovery of the Pendulisporaceae a myxobacterial family with distinct sporulation behavior and unique specialized metabolism.</title>
        <authorList>
            <person name="Garcia R."/>
            <person name="Popoff A."/>
            <person name="Bader C.D."/>
            <person name="Loehr J."/>
            <person name="Walesch S."/>
            <person name="Walt C."/>
            <person name="Boldt J."/>
            <person name="Bunk B."/>
            <person name="Haeckl F.J.F.P.J."/>
            <person name="Gunesch A.P."/>
            <person name="Birkelbach J."/>
            <person name="Nuebel U."/>
            <person name="Pietschmann T."/>
            <person name="Bach T."/>
            <person name="Mueller R."/>
        </authorList>
    </citation>
    <scope>NUCLEOTIDE SEQUENCE [LARGE SCALE GENOMIC DNA]</scope>
    <source>
        <strain evidence="2 3">MSr12523</strain>
    </source>
</reference>
<feature type="transmembrane region" description="Helical" evidence="1">
    <location>
        <begin position="120"/>
        <end position="143"/>
    </location>
</feature>